<protein>
    <submittedName>
        <fullName evidence="3">Mannose-6-phosphate isomerase, cupin superfamily</fullName>
    </submittedName>
</protein>
<name>A0A1I4SP85_ECTMO</name>
<feature type="domain" description="Cupin type-2" evidence="2">
    <location>
        <begin position="38"/>
        <end position="105"/>
    </location>
</feature>
<dbReference type="EMBL" id="FOUO01000019">
    <property type="protein sequence ID" value="SFM66103.1"/>
    <property type="molecule type" value="Genomic_DNA"/>
</dbReference>
<evidence type="ECO:0000259" key="2">
    <source>
        <dbReference type="Pfam" id="PF07883"/>
    </source>
</evidence>
<keyword evidence="4" id="KW-1185">Reference proteome</keyword>
<dbReference type="RefSeq" id="WP_090487224.1">
    <property type="nucleotide sequence ID" value="NZ_FOUO01000019.1"/>
</dbReference>
<dbReference type="InterPro" id="IPR052044">
    <property type="entry name" value="PKS_Associated_Protein"/>
</dbReference>
<reference evidence="3 4" key="1">
    <citation type="submission" date="2016-10" db="EMBL/GenBank/DDBJ databases">
        <authorList>
            <person name="de Groot N.N."/>
        </authorList>
    </citation>
    <scope>NUCLEOTIDE SEQUENCE [LARGE SCALE GENOMIC DNA]</scope>
    <source>
        <strain evidence="3 4">DSM 4180</strain>
    </source>
</reference>
<dbReference type="InterPro" id="IPR014710">
    <property type="entry name" value="RmlC-like_jellyroll"/>
</dbReference>
<dbReference type="GO" id="GO:0016853">
    <property type="term" value="F:isomerase activity"/>
    <property type="evidence" value="ECO:0007669"/>
    <property type="project" value="UniProtKB-KW"/>
</dbReference>
<organism evidence="3 4">
    <name type="scientific">Ectothiorhodospira mobilis</name>
    <dbReference type="NCBI Taxonomy" id="195064"/>
    <lineage>
        <taxon>Bacteria</taxon>
        <taxon>Pseudomonadati</taxon>
        <taxon>Pseudomonadota</taxon>
        <taxon>Gammaproteobacteria</taxon>
        <taxon>Chromatiales</taxon>
        <taxon>Ectothiorhodospiraceae</taxon>
        <taxon>Ectothiorhodospira</taxon>
    </lineage>
</organism>
<dbReference type="InterPro" id="IPR013096">
    <property type="entry name" value="Cupin_2"/>
</dbReference>
<dbReference type="Gene3D" id="2.60.120.10">
    <property type="entry name" value="Jelly Rolls"/>
    <property type="match status" value="1"/>
</dbReference>
<dbReference type="InterPro" id="IPR011051">
    <property type="entry name" value="RmlC_Cupin_sf"/>
</dbReference>
<dbReference type="SUPFAM" id="SSF51182">
    <property type="entry name" value="RmlC-like cupins"/>
    <property type="match status" value="1"/>
</dbReference>
<evidence type="ECO:0000313" key="3">
    <source>
        <dbReference type="EMBL" id="SFM66103.1"/>
    </source>
</evidence>
<gene>
    <name evidence="3" type="ORF">SAMN05421721_11937</name>
</gene>
<evidence type="ECO:0000256" key="1">
    <source>
        <dbReference type="SAM" id="MobiDB-lite"/>
    </source>
</evidence>
<evidence type="ECO:0000313" key="4">
    <source>
        <dbReference type="Proteomes" id="UP000199556"/>
    </source>
</evidence>
<dbReference type="PANTHER" id="PTHR36114">
    <property type="entry name" value="16.7 KDA PROTEIN IN WHIE LOCUS"/>
    <property type="match status" value="1"/>
</dbReference>
<dbReference type="CDD" id="cd02214">
    <property type="entry name" value="cupin_MJ1618"/>
    <property type="match status" value="1"/>
</dbReference>
<dbReference type="Pfam" id="PF07883">
    <property type="entry name" value="Cupin_2"/>
    <property type="match status" value="1"/>
</dbReference>
<proteinExistence type="predicted"/>
<feature type="compositionally biased region" description="Basic and acidic residues" evidence="1">
    <location>
        <begin position="38"/>
        <end position="48"/>
    </location>
</feature>
<keyword evidence="3" id="KW-0413">Isomerase</keyword>
<dbReference type="Proteomes" id="UP000199556">
    <property type="component" value="Unassembled WGS sequence"/>
</dbReference>
<accession>A0A1I4SP85</accession>
<feature type="region of interest" description="Disordered" evidence="1">
    <location>
        <begin position="26"/>
        <end position="48"/>
    </location>
</feature>
<dbReference type="AlphaFoldDB" id="A0A1I4SP85"/>
<dbReference type="OrthoDB" id="9180677at2"/>
<dbReference type="STRING" id="195064.SAMN05421721_11937"/>
<sequence>MKTRYEEIAPYRTLDGSEIRELMHPRLHGEGGQSLAEARVEPGARTELHRHRVTEEIYHFTQGEGMMRLDAEEFPVTTGDTVRIPPGTPHRVRNTGSVPLRILCACTPAYSHEDTDILENGGG</sequence>
<dbReference type="PANTHER" id="PTHR36114:SF4">
    <property type="entry name" value="CUPIN 2 CONSERVED BARREL DOMAIN-CONTAINING PROTEIN"/>
    <property type="match status" value="1"/>
</dbReference>